<comment type="caution">
    <text evidence="1">The sequence shown here is derived from an EMBL/GenBank/DDBJ whole genome shotgun (WGS) entry which is preliminary data.</text>
</comment>
<reference evidence="1 2" key="1">
    <citation type="submission" date="2019-09" db="EMBL/GenBank/DDBJ databases">
        <title>Taxonomy of Antarctic Massilia spp.: description of Massilia rubra sp. nov., Massilia aquatica sp. nov., Massilia mucilaginosa sp. nov., Massilia frigida sp. nov. isolated from streams, lakes and regoliths.</title>
        <authorList>
            <person name="Holochova P."/>
            <person name="Sedlacek I."/>
            <person name="Kralova S."/>
            <person name="Maslanova I."/>
            <person name="Busse H.-J."/>
            <person name="Stankova E."/>
            <person name="Vrbovska V."/>
            <person name="Kovarovic V."/>
            <person name="Bartak M."/>
            <person name="Svec P."/>
            <person name="Pantucek R."/>
        </authorList>
    </citation>
    <scope>NUCLEOTIDE SEQUENCE [LARGE SCALE GENOMIC DNA]</scope>
    <source>
        <strain evidence="1 2">CCM 8693</strain>
    </source>
</reference>
<dbReference type="RefSeq" id="WP_167082102.1">
    <property type="nucleotide sequence ID" value="NZ_VVIW01000046.1"/>
</dbReference>
<organism evidence="1 2">
    <name type="scientific">Massilia aquatica</name>
    <dbReference type="NCBI Taxonomy" id="2609000"/>
    <lineage>
        <taxon>Bacteria</taxon>
        <taxon>Pseudomonadati</taxon>
        <taxon>Pseudomonadota</taxon>
        <taxon>Betaproteobacteria</taxon>
        <taxon>Burkholderiales</taxon>
        <taxon>Oxalobacteraceae</taxon>
        <taxon>Telluria group</taxon>
        <taxon>Massilia</taxon>
    </lineage>
</organism>
<sequence length="177" mass="19312">MLNKTLDKRTDAYALLHALGASARLLRHLQLVGEAADALIDIYNSLDLRFDARLIELGAAVHDAGKITFPEELDGPGSRHEPAGQALMLANGVQPAVARCCVSHAAWQEPGNSFEELSVALADKLWKGKREEELELRVIDLIAAQRGQSRWDVFTTLDGAFEDIAVGGSERLRRSVA</sequence>
<proteinExistence type="predicted"/>
<keyword evidence="2" id="KW-1185">Reference proteome</keyword>
<dbReference type="SUPFAM" id="SSF109604">
    <property type="entry name" value="HD-domain/PDEase-like"/>
    <property type="match status" value="1"/>
</dbReference>
<name>A0ABX0MJ14_9BURK</name>
<dbReference type="Proteomes" id="UP000819052">
    <property type="component" value="Unassembled WGS sequence"/>
</dbReference>
<dbReference type="EMBL" id="VVIW01000046">
    <property type="protein sequence ID" value="NHZ44947.1"/>
    <property type="molecule type" value="Genomic_DNA"/>
</dbReference>
<evidence type="ECO:0000313" key="1">
    <source>
        <dbReference type="EMBL" id="NHZ44947.1"/>
    </source>
</evidence>
<gene>
    <name evidence="1" type="ORF">F1609_33100</name>
</gene>
<evidence type="ECO:0000313" key="2">
    <source>
        <dbReference type="Proteomes" id="UP000819052"/>
    </source>
</evidence>
<accession>A0ABX0MJ14</accession>
<protein>
    <submittedName>
        <fullName evidence="1">Phosphohydrolase</fullName>
    </submittedName>
</protein>